<dbReference type="Pfam" id="PF07222">
    <property type="entry name" value="PBP_sp32"/>
    <property type="match status" value="1"/>
</dbReference>
<dbReference type="PANTHER" id="PTHR21362:SF1">
    <property type="entry name" value="ACROSIN-BINDING PROTEIN"/>
    <property type="match status" value="1"/>
</dbReference>
<accession>A0A8C9UF27</accession>
<evidence type="ECO:0000256" key="9">
    <source>
        <dbReference type="SAM" id="MobiDB-lite"/>
    </source>
</evidence>
<dbReference type="InterPro" id="IPR009865">
    <property type="entry name" value="Proacrosin-bd"/>
</dbReference>
<sequence length="125" mass="13727">MATGHSCGRRCANLAAQPEHPQHGRAAGTSPDLRQERLLQQSTVLALPAGAAAAPVPGSPLSDREYERFFSRLHPPWQANMFCLLRQAYGCLSPSILRLDQAENHGEIPEDLCSHIFPAPLHQRI</sequence>
<keyword evidence="4" id="KW-0732">Signal</keyword>
<dbReference type="GO" id="GO:0001669">
    <property type="term" value="C:acrosomal vesicle"/>
    <property type="evidence" value="ECO:0007669"/>
    <property type="project" value="UniProtKB-SubCell"/>
</dbReference>
<evidence type="ECO:0000256" key="6">
    <source>
        <dbReference type="ARBA" id="ARBA00032734"/>
    </source>
</evidence>
<comment type="function">
    <text evidence="8">Acrosomal protein that maintains proacrosin (pro-ACR) as an enzymatically inactive zymogen in the acrosome. Involved also in the acrosome formation.</text>
</comment>
<evidence type="ECO:0000313" key="11">
    <source>
        <dbReference type="Proteomes" id="UP000694409"/>
    </source>
</evidence>
<dbReference type="Proteomes" id="UP000694409">
    <property type="component" value="Unassembled WGS sequence"/>
</dbReference>
<name>A0A8C9UF27_SERCA</name>
<dbReference type="Ensembl" id="ENSSCAT00000017915.1">
    <property type="protein sequence ID" value="ENSSCAP00000015989.1"/>
    <property type="gene ID" value="ENSSCAG00000011706.1"/>
</dbReference>
<evidence type="ECO:0000313" key="10">
    <source>
        <dbReference type="Ensembl" id="ENSSCAP00000015989.1"/>
    </source>
</evidence>
<comment type="subcellular location">
    <subcellularLocation>
        <location evidence="1">Cytoplasmic vesicle</location>
        <location evidence="1">Secretory vesicle</location>
        <location evidence="1">Acrosome</location>
    </subcellularLocation>
</comment>
<reference evidence="10" key="1">
    <citation type="submission" date="2025-08" db="UniProtKB">
        <authorList>
            <consortium name="Ensembl"/>
        </authorList>
    </citation>
    <scope>IDENTIFICATION</scope>
</reference>
<feature type="region of interest" description="Disordered" evidence="9">
    <location>
        <begin position="15"/>
        <end position="35"/>
    </location>
</feature>
<dbReference type="GO" id="GO:0005634">
    <property type="term" value="C:nucleus"/>
    <property type="evidence" value="ECO:0007669"/>
    <property type="project" value="TreeGrafter"/>
</dbReference>
<evidence type="ECO:0000256" key="3">
    <source>
        <dbReference type="ARBA" id="ARBA00022553"/>
    </source>
</evidence>
<evidence type="ECO:0000256" key="8">
    <source>
        <dbReference type="ARBA" id="ARBA00045517"/>
    </source>
</evidence>
<keyword evidence="5" id="KW-0968">Cytoplasmic vesicle</keyword>
<evidence type="ECO:0000256" key="7">
    <source>
        <dbReference type="ARBA" id="ARBA00033453"/>
    </source>
</evidence>
<evidence type="ECO:0000256" key="2">
    <source>
        <dbReference type="ARBA" id="ARBA00018940"/>
    </source>
</evidence>
<evidence type="ECO:0000256" key="4">
    <source>
        <dbReference type="ARBA" id="ARBA00022729"/>
    </source>
</evidence>
<organism evidence="10 11">
    <name type="scientific">Serinus canaria</name>
    <name type="common">Island canary</name>
    <name type="synonym">Fringilla canaria</name>
    <dbReference type="NCBI Taxonomy" id="9135"/>
    <lineage>
        <taxon>Eukaryota</taxon>
        <taxon>Metazoa</taxon>
        <taxon>Chordata</taxon>
        <taxon>Craniata</taxon>
        <taxon>Vertebrata</taxon>
        <taxon>Euteleostomi</taxon>
        <taxon>Archelosauria</taxon>
        <taxon>Archosauria</taxon>
        <taxon>Dinosauria</taxon>
        <taxon>Saurischia</taxon>
        <taxon>Theropoda</taxon>
        <taxon>Coelurosauria</taxon>
        <taxon>Aves</taxon>
        <taxon>Neognathae</taxon>
        <taxon>Neoaves</taxon>
        <taxon>Telluraves</taxon>
        <taxon>Australaves</taxon>
        <taxon>Passeriformes</taxon>
        <taxon>Passeroidea</taxon>
        <taxon>Fringillidae</taxon>
        <taxon>Carduelinae</taxon>
        <taxon>Serinus</taxon>
    </lineage>
</organism>
<evidence type="ECO:0000256" key="5">
    <source>
        <dbReference type="ARBA" id="ARBA00023329"/>
    </source>
</evidence>
<proteinExistence type="predicted"/>
<keyword evidence="11" id="KW-1185">Reference proteome</keyword>
<keyword evidence="3" id="KW-0597">Phosphoprotein</keyword>
<evidence type="ECO:0000256" key="1">
    <source>
        <dbReference type="ARBA" id="ARBA00004218"/>
    </source>
</evidence>
<reference evidence="10" key="2">
    <citation type="submission" date="2025-09" db="UniProtKB">
        <authorList>
            <consortium name="Ensembl"/>
        </authorList>
    </citation>
    <scope>IDENTIFICATION</scope>
</reference>
<dbReference type="PANTHER" id="PTHR21362">
    <property type="entry name" value="ACROSIN-BINDING PROTEIN"/>
    <property type="match status" value="1"/>
</dbReference>
<protein>
    <recommendedName>
        <fullName evidence="2">Acrosin-binding protein</fullName>
    </recommendedName>
    <alternativeName>
        <fullName evidence="6">Acrosin-binding protein, 60 kDa form</fullName>
    </alternativeName>
    <alternativeName>
        <fullName evidence="7">Proacrosin-binding protein sp32</fullName>
    </alternativeName>
</protein>
<dbReference type="AlphaFoldDB" id="A0A8C9UF27"/>
<dbReference type="OMA" id="REYEKFF"/>
<dbReference type="GeneTree" id="ENSGT00390000000826"/>